<proteinExistence type="predicted"/>
<keyword evidence="2" id="KW-1185">Reference proteome</keyword>
<gene>
    <name evidence="1" type="ORF">D5H75_40075</name>
</gene>
<evidence type="ECO:0000313" key="2">
    <source>
        <dbReference type="Proteomes" id="UP000265768"/>
    </source>
</evidence>
<protein>
    <submittedName>
        <fullName evidence="1">Uncharacterized protein</fullName>
    </submittedName>
</protein>
<comment type="caution">
    <text evidence="1">The sequence shown here is derived from an EMBL/GenBank/DDBJ whole genome shotgun (WGS) entry which is preliminary data.</text>
</comment>
<dbReference type="AlphaFoldDB" id="A0A3A4A484"/>
<name>A0A3A4A484_9ACTN</name>
<dbReference type="RefSeq" id="WP_119931871.1">
    <property type="nucleotide sequence ID" value="NZ_QZEY01000035.1"/>
</dbReference>
<sequence>MDRPTRAARPARDRDSLASPRAVGYARALIHNRDRARLSRADRDRLDELVAATSVARPRAADVSAVIDILKPLPARLPAGAGECEEAVYLVDGVVYRTRHGRRGLYADRLVLIGGRPGAPYEGGRWEYAAGAARRLAAADRLDVAEAAAWGRRTHVCVCGRALLAPGDGVHPACARRL</sequence>
<organism evidence="1 2">
    <name type="scientific">Bailinhaonella thermotolerans</name>
    <dbReference type="NCBI Taxonomy" id="1070861"/>
    <lineage>
        <taxon>Bacteria</taxon>
        <taxon>Bacillati</taxon>
        <taxon>Actinomycetota</taxon>
        <taxon>Actinomycetes</taxon>
        <taxon>Streptosporangiales</taxon>
        <taxon>Streptosporangiaceae</taxon>
        <taxon>Bailinhaonella</taxon>
    </lineage>
</organism>
<accession>A0A3A4A484</accession>
<dbReference type="Proteomes" id="UP000265768">
    <property type="component" value="Unassembled WGS sequence"/>
</dbReference>
<evidence type="ECO:0000313" key="1">
    <source>
        <dbReference type="EMBL" id="RJL19726.1"/>
    </source>
</evidence>
<dbReference type="EMBL" id="QZEY01000035">
    <property type="protein sequence ID" value="RJL19726.1"/>
    <property type="molecule type" value="Genomic_DNA"/>
</dbReference>
<reference evidence="1 2" key="1">
    <citation type="submission" date="2018-09" db="EMBL/GenBank/DDBJ databases">
        <title>YIM 75507 draft genome.</title>
        <authorList>
            <person name="Tang S."/>
            <person name="Feng Y."/>
        </authorList>
    </citation>
    <scope>NUCLEOTIDE SEQUENCE [LARGE SCALE GENOMIC DNA]</scope>
    <source>
        <strain evidence="1 2">YIM 75507</strain>
    </source>
</reference>